<dbReference type="AlphaFoldDB" id="A0AB35MF52"/>
<feature type="domain" description="SLH" evidence="2">
    <location>
        <begin position="346"/>
        <end position="413"/>
    </location>
</feature>
<evidence type="ECO:0000313" key="3">
    <source>
        <dbReference type="EMBL" id="MDN4482393.1"/>
    </source>
</evidence>
<evidence type="ECO:0000313" key="4">
    <source>
        <dbReference type="Proteomes" id="UP001172756"/>
    </source>
</evidence>
<dbReference type="PROSITE" id="PS51272">
    <property type="entry name" value="SLH"/>
    <property type="match status" value="1"/>
</dbReference>
<dbReference type="InterPro" id="IPR014044">
    <property type="entry name" value="CAP_dom"/>
</dbReference>
<sequence>MQHTFRTRSTRLLAAFGALALAATIPVATAPAAQAATAYSLSSSTLLLELTNDYRSSKGLSALRWNTGAASVAQTWSEKMLAEGRMYHNPNVFSQIPSGWTGAAENVGYACGYSSAAAAAKAIMSAWKKSAGHDKNLRGSYTDIGIGFAWNSSTRCGYATQDFAKYSGTPSTQTIFGTITPPSGDSMSTLSSAVVVATGTGGTRKASVDPTTGAYMLTGVPRGTYTVQVQTSAATNEYLTDAATSSCASRLTVKSDRFNVDVELTDGTLTSPSSRVVLCDVSTNQDSVYYKSNAPAIAWLIDSGYTNGYDNGYGGIEYRHTLTINRAYLAALLYRLAGRPEFTPPATSPYTDIDTNHKFYKEITWLEAEGVYGGYKLADGTAEFRAYALMNRAYLAALMYRLAGKPSYTPPKTSPYADITPSSKFYKEICWLRAEGIDDGFRVASGAEEYRPATEFARFHMATLFYGYVKAFG</sequence>
<dbReference type="SUPFAM" id="SSF55797">
    <property type="entry name" value="PR-1-like"/>
    <property type="match status" value="1"/>
</dbReference>
<dbReference type="RefSeq" id="WP_301159526.1">
    <property type="nucleotide sequence ID" value="NZ_JAUHQB010000001.1"/>
</dbReference>
<dbReference type="Gene3D" id="3.40.33.10">
    <property type="entry name" value="CAP"/>
    <property type="match status" value="1"/>
</dbReference>
<comment type="caution">
    <text evidence="3">The sequence shown here is derived from an EMBL/GenBank/DDBJ whole genome shotgun (WGS) entry which is preliminary data.</text>
</comment>
<dbReference type="InterPro" id="IPR035940">
    <property type="entry name" value="CAP_sf"/>
</dbReference>
<organism evidence="3 4">
    <name type="scientific">Demequina lignilytica</name>
    <dbReference type="NCBI Taxonomy" id="3051663"/>
    <lineage>
        <taxon>Bacteria</taxon>
        <taxon>Bacillati</taxon>
        <taxon>Actinomycetota</taxon>
        <taxon>Actinomycetes</taxon>
        <taxon>Micrococcales</taxon>
        <taxon>Demequinaceae</taxon>
        <taxon>Demequina</taxon>
    </lineage>
</organism>
<evidence type="ECO:0000256" key="1">
    <source>
        <dbReference type="SAM" id="SignalP"/>
    </source>
</evidence>
<dbReference type="Proteomes" id="UP001172756">
    <property type="component" value="Unassembled WGS sequence"/>
</dbReference>
<feature type="chain" id="PRO_5044243370" evidence="1">
    <location>
        <begin position="36"/>
        <end position="473"/>
    </location>
</feature>
<evidence type="ECO:0000259" key="2">
    <source>
        <dbReference type="PROSITE" id="PS51272"/>
    </source>
</evidence>
<accession>A0AB35MF52</accession>
<dbReference type="PANTHER" id="PTHR31157">
    <property type="entry name" value="SCP DOMAIN-CONTAINING PROTEIN"/>
    <property type="match status" value="1"/>
</dbReference>
<keyword evidence="1" id="KW-0732">Signal</keyword>
<dbReference type="Pfam" id="PF00188">
    <property type="entry name" value="CAP"/>
    <property type="match status" value="1"/>
</dbReference>
<feature type="signal peptide" evidence="1">
    <location>
        <begin position="1"/>
        <end position="35"/>
    </location>
</feature>
<dbReference type="PANTHER" id="PTHR31157:SF1">
    <property type="entry name" value="SCP DOMAIN-CONTAINING PROTEIN"/>
    <property type="match status" value="1"/>
</dbReference>
<name>A0AB35MF52_9MICO</name>
<dbReference type="CDD" id="cd05379">
    <property type="entry name" value="CAP_bacterial"/>
    <property type="match status" value="1"/>
</dbReference>
<dbReference type="InterPro" id="IPR001119">
    <property type="entry name" value="SLH_dom"/>
</dbReference>
<proteinExistence type="predicted"/>
<reference evidence="3 4" key="1">
    <citation type="submission" date="2023-06" db="EMBL/GenBank/DDBJ databases">
        <title>SYSU T0a273.</title>
        <authorList>
            <person name="Gao L."/>
            <person name="Fang B.-Z."/>
            <person name="Li W.-J."/>
        </authorList>
    </citation>
    <scope>NUCLEOTIDE SEQUENCE [LARGE SCALE GENOMIC DNA]</scope>
    <source>
        <strain evidence="3 4">SYSU T0a273</strain>
    </source>
</reference>
<protein>
    <submittedName>
        <fullName evidence="3">CAP domain-containing protein</fullName>
    </submittedName>
</protein>
<dbReference type="EMBL" id="JAUHQB010000001">
    <property type="protein sequence ID" value="MDN4482393.1"/>
    <property type="molecule type" value="Genomic_DNA"/>
</dbReference>
<gene>
    <name evidence="3" type="ORF">QQ002_02430</name>
</gene>